<comment type="similarity">
    <text evidence="1">Belongs to the Mg-chelatase subunits D/I family. ComM subfamily.</text>
</comment>
<dbReference type="SMART" id="SM00382">
    <property type="entry name" value="AAA"/>
    <property type="match status" value="1"/>
</dbReference>
<dbReference type="EMBL" id="CP060637">
    <property type="protein sequence ID" value="QNM14612.1"/>
    <property type="molecule type" value="Genomic_DNA"/>
</dbReference>
<dbReference type="PANTHER" id="PTHR32039">
    <property type="entry name" value="MAGNESIUM-CHELATASE SUBUNIT CHLI"/>
    <property type="match status" value="1"/>
</dbReference>
<dbReference type="Gene3D" id="3.30.230.10">
    <property type="match status" value="1"/>
</dbReference>
<dbReference type="Pfam" id="PF13335">
    <property type="entry name" value="Mg_chelatase_C"/>
    <property type="match status" value="1"/>
</dbReference>
<evidence type="ECO:0000256" key="2">
    <source>
        <dbReference type="ARBA" id="ARBA00022741"/>
    </source>
</evidence>
<evidence type="ECO:0000259" key="4">
    <source>
        <dbReference type="SMART" id="SM00382"/>
    </source>
</evidence>
<evidence type="ECO:0000256" key="1">
    <source>
        <dbReference type="ARBA" id="ARBA00006354"/>
    </source>
</evidence>
<evidence type="ECO:0000313" key="5">
    <source>
        <dbReference type="EMBL" id="QNM14612.1"/>
    </source>
</evidence>
<proteinExistence type="inferred from homology"/>
<dbReference type="InterPro" id="IPR045006">
    <property type="entry name" value="CHLI-like"/>
</dbReference>
<keyword evidence="6" id="KW-1185">Reference proteome</keyword>
<dbReference type="InterPro" id="IPR004482">
    <property type="entry name" value="Mg_chelat-rel"/>
</dbReference>
<evidence type="ECO:0000256" key="3">
    <source>
        <dbReference type="ARBA" id="ARBA00022840"/>
    </source>
</evidence>
<keyword evidence="3" id="KW-0067">ATP-binding</keyword>
<dbReference type="InterPro" id="IPR020568">
    <property type="entry name" value="Ribosomal_Su5_D2-typ_SF"/>
</dbReference>
<feature type="domain" description="AAA+ ATPase" evidence="4">
    <location>
        <begin position="211"/>
        <end position="393"/>
    </location>
</feature>
<dbReference type="Pfam" id="PF01078">
    <property type="entry name" value="Mg_chelatase"/>
    <property type="match status" value="1"/>
</dbReference>
<gene>
    <name evidence="5" type="ORF">H9Q81_06430</name>
</gene>
<dbReference type="InterPro" id="IPR001208">
    <property type="entry name" value="MCM_dom"/>
</dbReference>
<evidence type="ECO:0000313" key="6">
    <source>
        <dbReference type="Proteomes" id="UP000515913"/>
    </source>
</evidence>
<dbReference type="InterPro" id="IPR014721">
    <property type="entry name" value="Ribsml_uS5_D2-typ_fold_subgr"/>
</dbReference>
<dbReference type="InterPro" id="IPR003593">
    <property type="entry name" value="AAA+_ATPase"/>
</dbReference>
<dbReference type="AlphaFoldDB" id="A0A7G9GUY0"/>
<dbReference type="GO" id="GO:0003677">
    <property type="term" value="F:DNA binding"/>
    <property type="evidence" value="ECO:0007669"/>
    <property type="project" value="InterPro"/>
</dbReference>
<reference evidence="5 6" key="1">
    <citation type="submission" date="2020-08" db="EMBL/GenBank/DDBJ databases">
        <authorList>
            <person name="Liu C."/>
            <person name="Sun Q."/>
        </authorList>
    </citation>
    <scope>NUCLEOTIDE SEQUENCE [LARGE SCALE GENOMIC DNA]</scope>
    <source>
        <strain evidence="5 6">NSJ-57</strain>
    </source>
</reference>
<organism evidence="5 6">
    <name type="scientific">Fusobacterium hominis</name>
    <dbReference type="NCBI Taxonomy" id="2764326"/>
    <lineage>
        <taxon>Bacteria</taxon>
        <taxon>Fusobacteriati</taxon>
        <taxon>Fusobacteriota</taxon>
        <taxon>Fusobacteriia</taxon>
        <taxon>Fusobacteriales</taxon>
        <taxon>Fusobacteriaceae</taxon>
        <taxon>Fusobacterium</taxon>
    </lineage>
</organism>
<dbReference type="RefSeq" id="WP_176838028.1">
    <property type="nucleotide sequence ID" value="NZ_CP060637.1"/>
</dbReference>
<dbReference type="Gene3D" id="3.40.50.300">
    <property type="entry name" value="P-loop containing nucleotide triphosphate hydrolases"/>
    <property type="match status" value="1"/>
</dbReference>
<protein>
    <submittedName>
        <fullName evidence="5">YifB family Mg chelatase-like AAA ATPase</fullName>
    </submittedName>
</protein>
<dbReference type="GO" id="GO:0005524">
    <property type="term" value="F:ATP binding"/>
    <property type="evidence" value="ECO:0007669"/>
    <property type="project" value="UniProtKB-KW"/>
</dbReference>
<dbReference type="SUPFAM" id="SSF52540">
    <property type="entry name" value="P-loop containing nucleoside triphosphate hydrolases"/>
    <property type="match status" value="1"/>
</dbReference>
<dbReference type="PANTHER" id="PTHR32039:SF7">
    <property type="entry name" value="COMPETENCE PROTEIN COMM"/>
    <property type="match status" value="1"/>
</dbReference>
<dbReference type="KEGG" id="fho:H9Q81_06430"/>
<dbReference type="SUPFAM" id="SSF54211">
    <property type="entry name" value="Ribosomal protein S5 domain 2-like"/>
    <property type="match status" value="1"/>
</dbReference>
<dbReference type="InterPro" id="IPR025158">
    <property type="entry name" value="Mg_chelat-rel_C"/>
</dbReference>
<dbReference type="NCBIfam" id="TIGR00368">
    <property type="entry name" value="YifB family Mg chelatase-like AAA ATPase"/>
    <property type="match status" value="1"/>
</dbReference>
<sequence length="499" mass="55305">MNKRVLSCSYLGAQSFLIEVEIDISTGLPIFSIIGLGDTAISESKDRIKTALKNSNFPLIPKKIIVNLSPAGLKKEGAHFDLPISIGIMVAMGFIKDKFNILDNYLFIGELSLSGKIKSVKGAINTVILAKELGYKGVVLPADNYYEANLIKNIDIISVSSLKDASDFITNNIKKKLKLKPICIDNQIDIDFSDVKGQTMAKRGLEIAAAGKHNLIMIGSPGSGKTMLCKRFQTILPPLTDNEIIKATKIHSIAGKLSKTNPIITSPPFRSPHHTSSPVSIIGGGKKITPGEVSLASTGVLFLDEIAEFPRAVLESLRQPIEDKKVSITRALYKVEFDSDFILIAASNPCPCGYYFEGDRCNCTQTEVNKYMKKFSGPIMDRIDLHIEIRQLSETELTTLNKCKSSKEIRSNVIKARNIQYSRLGIGRCNSDMNQSEISKYCVLSKEDRLYFKKVIKILNISARSYDKILTVARTIADLDNSHEIHKKHLMEALSFRKK</sequence>
<dbReference type="Pfam" id="PF13541">
    <property type="entry name" value="ChlI"/>
    <property type="match status" value="1"/>
</dbReference>
<dbReference type="InterPro" id="IPR027417">
    <property type="entry name" value="P-loop_NTPase"/>
</dbReference>
<dbReference type="Proteomes" id="UP000515913">
    <property type="component" value="Chromosome"/>
</dbReference>
<keyword evidence="2" id="KW-0547">Nucleotide-binding</keyword>
<accession>A0A7G9GUY0</accession>
<dbReference type="PRINTS" id="PR01657">
    <property type="entry name" value="MCMFAMILY"/>
</dbReference>
<name>A0A7G9GUY0_9FUSO</name>
<dbReference type="InterPro" id="IPR000523">
    <property type="entry name" value="Mg_chelatse_chII-like_cat_dom"/>
</dbReference>